<sequence length="223" mass="25001">MEKIQQYLEHTLLSPTAAYEDYDRLVAEAKTYHFFGVCVPPYWVKKVKRDLRDTAVQVVTVIGFPLGYQRTETKLDEVKYALRDGADELDVVLNLSAVKSRAWDWVKIELARLAESIHQAEKIFKLILETAYLDDDELHKLCSMCAACGVDYAKTSTGFAPKGAEIETVRKMRQWLPAHVGIKASGGIRNFAQAQAFIEAGADRIGTSSGVRIVEESLRQSNS</sequence>
<dbReference type="GO" id="GO:0016052">
    <property type="term" value="P:carbohydrate catabolic process"/>
    <property type="evidence" value="ECO:0007669"/>
    <property type="project" value="TreeGrafter"/>
</dbReference>
<dbReference type="InterPro" id="IPR028581">
    <property type="entry name" value="DeoC_typeI"/>
</dbReference>
<comment type="function">
    <text evidence="6 7">Catalyzes a reversible aldol reaction between acetaldehyde and D-glyceraldehyde 3-phosphate to generate 2-deoxy-D-ribose 5-phosphate.</text>
</comment>
<keyword evidence="9" id="KW-1185">Reference proteome</keyword>
<dbReference type="GO" id="GO:0006018">
    <property type="term" value="P:2-deoxyribose 1-phosphate catabolic process"/>
    <property type="evidence" value="ECO:0007669"/>
    <property type="project" value="UniProtKB-UniRule"/>
</dbReference>
<comment type="subcellular location">
    <subcellularLocation>
        <location evidence="7">Cytoplasm</location>
    </subcellularLocation>
</comment>
<comment type="caution">
    <text evidence="8">The sequence shown here is derived from an EMBL/GenBank/DDBJ whole genome shotgun (WGS) entry which is preliminary data.</text>
</comment>
<dbReference type="PANTHER" id="PTHR10889:SF1">
    <property type="entry name" value="DEOXYRIBOSE-PHOSPHATE ALDOLASE"/>
    <property type="match status" value="1"/>
</dbReference>
<evidence type="ECO:0000256" key="1">
    <source>
        <dbReference type="ARBA" id="ARBA00010936"/>
    </source>
</evidence>
<dbReference type="UniPathway" id="UPA00002">
    <property type="reaction ID" value="UER00468"/>
</dbReference>
<dbReference type="InterPro" id="IPR011343">
    <property type="entry name" value="DeoC"/>
</dbReference>
<feature type="active site" description="Proton donor/acceptor" evidence="7">
    <location>
        <position position="183"/>
    </location>
</feature>
<dbReference type="Gene3D" id="3.20.20.70">
    <property type="entry name" value="Aldolase class I"/>
    <property type="match status" value="1"/>
</dbReference>
<comment type="similarity">
    <text evidence="1 7">Belongs to the DeoC/FbaB aldolase family. DeoC type 1 subfamily.</text>
</comment>
<keyword evidence="2 7" id="KW-0963">Cytoplasm</keyword>
<dbReference type="EMBL" id="JAASRN010000003">
    <property type="protein sequence ID" value="NIK74465.1"/>
    <property type="molecule type" value="Genomic_DNA"/>
</dbReference>
<dbReference type="Pfam" id="PF01791">
    <property type="entry name" value="DeoC"/>
    <property type="match status" value="1"/>
</dbReference>
<evidence type="ECO:0000256" key="3">
    <source>
        <dbReference type="ARBA" id="ARBA00023239"/>
    </source>
</evidence>
<dbReference type="InterPro" id="IPR013785">
    <property type="entry name" value="Aldolase_TIM"/>
</dbReference>
<dbReference type="SUPFAM" id="SSF51569">
    <property type="entry name" value="Aldolase"/>
    <property type="match status" value="1"/>
</dbReference>
<dbReference type="PIRSF" id="PIRSF001357">
    <property type="entry name" value="DeoC"/>
    <property type="match status" value="1"/>
</dbReference>
<organism evidence="8 9">
    <name type="scientific">Thermonema lapsum</name>
    <dbReference type="NCBI Taxonomy" id="28195"/>
    <lineage>
        <taxon>Bacteria</taxon>
        <taxon>Pseudomonadati</taxon>
        <taxon>Bacteroidota</taxon>
        <taxon>Cytophagia</taxon>
        <taxon>Cytophagales</taxon>
        <taxon>Thermonemataceae</taxon>
        <taxon>Thermonema</taxon>
    </lineage>
</organism>
<keyword evidence="4 7" id="KW-0704">Schiff base</keyword>
<dbReference type="RefSeq" id="WP_166920267.1">
    <property type="nucleotide sequence ID" value="NZ_JAASRN010000003.1"/>
</dbReference>
<dbReference type="AlphaFoldDB" id="A0A846MSN7"/>
<evidence type="ECO:0000256" key="2">
    <source>
        <dbReference type="ARBA" id="ARBA00022490"/>
    </source>
</evidence>
<evidence type="ECO:0000313" key="9">
    <source>
        <dbReference type="Proteomes" id="UP000537126"/>
    </source>
</evidence>
<feature type="active site" description="Proton donor/acceptor" evidence="7">
    <location>
        <position position="90"/>
    </location>
</feature>
<dbReference type="NCBIfam" id="TIGR00126">
    <property type="entry name" value="deoC"/>
    <property type="match status" value="1"/>
</dbReference>
<evidence type="ECO:0000313" key="8">
    <source>
        <dbReference type="EMBL" id="NIK74465.1"/>
    </source>
</evidence>
<evidence type="ECO:0000256" key="5">
    <source>
        <dbReference type="ARBA" id="ARBA00048791"/>
    </source>
</evidence>
<evidence type="ECO:0000256" key="4">
    <source>
        <dbReference type="ARBA" id="ARBA00023270"/>
    </source>
</evidence>
<evidence type="ECO:0000256" key="6">
    <source>
        <dbReference type="ARBA" id="ARBA00056337"/>
    </source>
</evidence>
<gene>
    <name evidence="7" type="primary">deoC</name>
    <name evidence="8" type="ORF">FHS56_001990</name>
</gene>
<dbReference type="FunFam" id="3.20.20.70:FF:000044">
    <property type="entry name" value="Deoxyribose-phosphate aldolase"/>
    <property type="match status" value="1"/>
</dbReference>
<name>A0A846MSN7_9BACT</name>
<dbReference type="GO" id="GO:0005737">
    <property type="term" value="C:cytoplasm"/>
    <property type="evidence" value="ECO:0007669"/>
    <property type="project" value="UniProtKB-SubCell"/>
</dbReference>
<keyword evidence="3 7" id="KW-0456">Lyase</keyword>
<comment type="pathway">
    <text evidence="7">Carbohydrate degradation; 2-deoxy-D-ribose 1-phosphate degradation; D-glyceraldehyde 3-phosphate and acetaldehyde from 2-deoxy-alpha-D-ribose 1-phosphate: step 2/2.</text>
</comment>
<dbReference type="InterPro" id="IPR002915">
    <property type="entry name" value="DeoC/FbaB/LacD_aldolase"/>
</dbReference>
<proteinExistence type="inferred from homology"/>
<dbReference type="HAMAP" id="MF_00114">
    <property type="entry name" value="DeoC_type1"/>
    <property type="match status" value="1"/>
</dbReference>
<dbReference type="SMART" id="SM01133">
    <property type="entry name" value="DeoC"/>
    <property type="match status" value="1"/>
</dbReference>
<dbReference type="GO" id="GO:0009264">
    <property type="term" value="P:deoxyribonucleotide catabolic process"/>
    <property type="evidence" value="ECO:0007669"/>
    <property type="project" value="UniProtKB-UniRule"/>
</dbReference>
<dbReference type="PANTHER" id="PTHR10889">
    <property type="entry name" value="DEOXYRIBOSE-PHOSPHATE ALDOLASE"/>
    <property type="match status" value="1"/>
</dbReference>
<dbReference type="GO" id="GO:0004139">
    <property type="term" value="F:deoxyribose-phosphate aldolase activity"/>
    <property type="evidence" value="ECO:0007669"/>
    <property type="project" value="UniProtKB-UniRule"/>
</dbReference>
<feature type="active site" description="Schiff-base intermediate with acetaldehyde" evidence="7">
    <location>
        <position position="154"/>
    </location>
</feature>
<dbReference type="EC" id="4.1.2.4" evidence="7"/>
<evidence type="ECO:0000256" key="7">
    <source>
        <dbReference type="HAMAP-Rule" id="MF_00114"/>
    </source>
</evidence>
<reference evidence="8 9" key="1">
    <citation type="submission" date="2020-03" db="EMBL/GenBank/DDBJ databases">
        <title>Genomic Encyclopedia of Type Strains, Phase IV (KMG-IV): sequencing the most valuable type-strain genomes for metagenomic binning, comparative biology and taxonomic classification.</title>
        <authorList>
            <person name="Goeker M."/>
        </authorList>
    </citation>
    <scope>NUCLEOTIDE SEQUENCE [LARGE SCALE GENOMIC DNA]</scope>
    <source>
        <strain evidence="8 9">DSM 5718</strain>
    </source>
</reference>
<accession>A0A846MSN7</accession>
<protein>
    <recommendedName>
        <fullName evidence="7">Deoxyribose-phosphate aldolase</fullName>
        <shortName evidence="7">DERA</shortName>
        <ecNumber evidence="7">4.1.2.4</ecNumber>
    </recommendedName>
    <alternativeName>
        <fullName evidence="7">2-deoxy-D-ribose 5-phosphate aldolase</fullName>
    </alternativeName>
    <alternativeName>
        <fullName evidence="7">Phosphodeoxyriboaldolase</fullName>
        <shortName evidence="7">Deoxyriboaldolase</shortName>
    </alternativeName>
</protein>
<dbReference type="CDD" id="cd00959">
    <property type="entry name" value="DeoC"/>
    <property type="match status" value="1"/>
</dbReference>
<comment type="catalytic activity">
    <reaction evidence="5 7">
        <text>2-deoxy-D-ribose 5-phosphate = D-glyceraldehyde 3-phosphate + acetaldehyde</text>
        <dbReference type="Rhea" id="RHEA:12821"/>
        <dbReference type="ChEBI" id="CHEBI:15343"/>
        <dbReference type="ChEBI" id="CHEBI:59776"/>
        <dbReference type="ChEBI" id="CHEBI:62877"/>
        <dbReference type="EC" id="4.1.2.4"/>
    </reaction>
</comment>
<dbReference type="Proteomes" id="UP000537126">
    <property type="component" value="Unassembled WGS sequence"/>
</dbReference>